<dbReference type="Gene3D" id="3.40.50.2000">
    <property type="entry name" value="Glycogen Phosphorylase B"/>
    <property type="match status" value="1"/>
</dbReference>
<feature type="domain" description="Glycosyl transferase family 1" evidence="2">
    <location>
        <begin position="229"/>
        <end position="373"/>
    </location>
</feature>
<proteinExistence type="predicted"/>
<sequence length="398" mass="45269">MNRYIVSCLGSRERYGIPVALYKSGMLDSFHTDIYVPQIISHISKNVSLPSSFKALLQRNNPELPFQYVDQQFLLGLEFRRRVRRAKSLKERQDLLAHYGAIFAKKVGASINGEKNLIAFTGAALESFLRVKDLGGKAILDQVDPGLLEWERIKNERDMYPGWEIGQDDPPWSYDFEDRVWRELELADEVIVNSQYSKKSLEFWGSKQSIKVVPIASSVQRMKKQNINIRRPLRVLFFGALCLRKGVHYALEAFQILKQKGVEIEMKMAGELYISTEKLRCYSGVTYLGTVASSEVPALFDNTDVMIFPTLSDGFGMVQVESMSRGVPVISSSFCAEIVSHNENGFVLDEVTAEGIAYFIERYSDDRKLLEVHSSAAFDASEKYSVQNYQGLIRELFD</sequence>
<evidence type="ECO:0000313" key="3">
    <source>
        <dbReference type="EMBL" id="GAA5525043.1"/>
    </source>
</evidence>
<keyword evidence="1" id="KW-0808">Transferase</keyword>
<name>A0ABP9WR44_9GAMM</name>
<gene>
    <name evidence="3" type="ORF">Maes01_01603</name>
</gene>
<reference evidence="3 4" key="1">
    <citation type="submission" date="2024-02" db="EMBL/GenBank/DDBJ databases">
        <title>Microbulbifer aestuariivivens NBRC 112533.</title>
        <authorList>
            <person name="Ichikawa N."/>
            <person name="Katano-Makiyama Y."/>
            <person name="Hidaka K."/>
        </authorList>
    </citation>
    <scope>NUCLEOTIDE SEQUENCE [LARGE SCALE GENOMIC DNA]</scope>
    <source>
        <strain evidence="3 4">NBRC 112533</strain>
    </source>
</reference>
<dbReference type="SUPFAM" id="SSF53756">
    <property type="entry name" value="UDP-Glycosyltransferase/glycogen phosphorylase"/>
    <property type="match status" value="1"/>
</dbReference>
<dbReference type="PANTHER" id="PTHR46401:SF2">
    <property type="entry name" value="GLYCOSYLTRANSFERASE WBBK-RELATED"/>
    <property type="match status" value="1"/>
</dbReference>
<comment type="caution">
    <text evidence="3">The sequence shown here is derived from an EMBL/GenBank/DDBJ whole genome shotgun (WGS) entry which is preliminary data.</text>
</comment>
<accession>A0ABP9WR44</accession>
<dbReference type="InterPro" id="IPR001296">
    <property type="entry name" value="Glyco_trans_1"/>
</dbReference>
<dbReference type="Pfam" id="PF00534">
    <property type="entry name" value="Glycos_transf_1"/>
    <property type="match status" value="1"/>
</dbReference>
<organism evidence="3 4">
    <name type="scientific">Microbulbifer aestuariivivens</name>
    <dbReference type="NCBI Taxonomy" id="1908308"/>
    <lineage>
        <taxon>Bacteria</taxon>
        <taxon>Pseudomonadati</taxon>
        <taxon>Pseudomonadota</taxon>
        <taxon>Gammaproteobacteria</taxon>
        <taxon>Cellvibrionales</taxon>
        <taxon>Microbulbiferaceae</taxon>
        <taxon>Microbulbifer</taxon>
    </lineage>
</organism>
<evidence type="ECO:0000259" key="2">
    <source>
        <dbReference type="Pfam" id="PF00534"/>
    </source>
</evidence>
<dbReference type="Proteomes" id="UP001408594">
    <property type="component" value="Unassembled WGS sequence"/>
</dbReference>
<protein>
    <recommendedName>
        <fullName evidence="2">Glycosyl transferase family 1 domain-containing protein</fullName>
    </recommendedName>
</protein>
<evidence type="ECO:0000256" key="1">
    <source>
        <dbReference type="ARBA" id="ARBA00022679"/>
    </source>
</evidence>
<dbReference type="EMBL" id="BAABRT010000010">
    <property type="protein sequence ID" value="GAA5525043.1"/>
    <property type="molecule type" value="Genomic_DNA"/>
</dbReference>
<dbReference type="CDD" id="cd03801">
    <property type="entry name" value="GT4_PimA-like"/>
    <property type="match status" value="1"/>
</dbReference>
<evidence type="ECO:0000313" key="4">
    <source>
        <dbReference type="Proteomes" id="UP001408594"/>
    </source>
</evidence>
<dbReference type="PANTHER" id="PTHR46401">
    <property type="entry name" value="GLYCOSYLTRANSFERASE WBBK-RELATED"/>
    <property type="match status" value="1"/>
</dbReference>
<keyword evidence="4" id="KW-1185">Reference proteome</keyword>